<dbReference type="Pfam" id="PF13927">
    <property type="entry name" value="Ig_3"/>
    <property type="match status" value="1"/>
</dbReference>
<feature type="non-terminal residue" evidence="3">
    <location>
        <position position="96"/>
    </location>
</feature>
<dbReference type="InterPro" id="IPR013783">
    <property type="entry name" value="Ig-like_fold"/>
</dbReference>
<dbReference type="OrthoDB" id="6412111at2759"/>
<dbReference type="GO" id="GO:0007411">
    <property type="term" value="P:axon guidance"/>
    <property type="evidence" value="ECO:0007669"/>
    <property type="project" value="TreeGrafter"/>
</dbReference>
<dbReference type="GO" id="GO:0070593">
    <property type="term" value="P:dendrite self-avoidance"/>
    <property type="evidence" value="ECO:0007669"/>
    <property type="project" value="TreeGrafter"/>
</dbReference>
<proteinExistence type="predicted"/>
<feature type="non-terminal residue" evidence="3">
    <location>
        <position position="1"/>
    </location>
</feature>
<dbReference type="SMART" id="SM00408">
    <property type="entry name" value="IGc2"/>
    <property type="match status" value="1"/>
</dbReference>
<sequence length="96" mass="10363">RPEWSILPDDAEIVYGSDLRIDCSATGIPQPKLQWKKISPESSESTVLVDGGRHRTLGNGSMVLLDVHSDDGGEYECIASNGIGDSIKKTVTVIVH</sequence>
<dbReference type="FunFam" id="2.60.40.10:FF:000104">
    <property type="entry name" value="Down syndrome cell adhesion molecule b"/>
    <property type="match status" value="1"/>
</dbReference>
<evidence type="ECO:0000313" key="4">
    <source>
        <dbReference type="Proteomes" id="UP000887013"/>
    </source>
</evidence>
<feature type="domain" description="Ig-like" evidence="2">
    <location>
        <begin position="2"/>
        <end position="92"/>
    </location>
</feature>
<name>A0A8X6UWW3_NEPPI</name>
<keyword evidence="4" id="KW-1185">Reference proteome</keyword>
<dbReference type="SMART" id="SM00409">
    <property type="entry name" value="IG"/>
    <property type="match status" value="1"/>
</dbReference>
<comment type="caution">
    <text evidence="3">The sequence shown here is derived from an EMBL/GenBank/DDBJ whole genome shotgun (WGS) entry which is preliminary data.</text>
</comment>
<dbReference type="GO" id="GO:0098632">
    <property type="term" value="F:cell-cell adhesion mediator activity"/>
    <property type="evidence" value="ECO:0007669"/>
    <property type="project" value="TreeGrafter"/>
</dbReference>
<evidence type="ECO:0000259" key="2">
    <source>
        <dbReference type="PROSITE" id="PS50835"/>
    </source>
</evidence>
<dbReference type="PANTHER" id="PTHR10075">
    <property type="entry name" value="BASIGIN RELATED"/>
    <property type="match status" value="1"/>
</dbReference>
<dbReference type="Gene3D" id="2.60.40.10">
    <property type="entry name" value="Immunoglobulins"/>
    <property type="match status" value="1"/>
</dbReference>
<dbReference type="GO" id="GO:0030424">
    <property type="term" value="C:axon"/>
    <property type="evidence" value="ECO:0007669"/>
    <property type="project" value="TreeGrafter"/>
</dbReference>
<dbReference type="GO" id="GO:0005886">
    <property type="term" value="C:plasma membrane"/>
    <property type="evidence" value="ECO:0007669"/>
    <property type="project" value="TreeGrafter"/>
</dbReference>
<gene>
    <name evidence="3" type="primary">DSCAM_3</name>
    <name evidence="3" type="ORF">NPIL_307531</name>
</gene>
<dbReference type="PANTHER" id="PTHR10075:SF14">
    <property type="entry name" value="CELL ADHESION MOLECULE DSCAM2-RELATED"/>
    <property type="match status" value="1"/>
</dbReference>
<dbReference type="InterPro" id="IPR003598">
    <property type="entry name" value="Ig_sub2"/>
</dbReference>
<dbReference type="PROSITE" id="PS50835">
    <property type="entry name" value="IG_LIKE"/>
    <property type="match status" value="1"/>
</dbReference>
<keyword evidence="1" id="KW-0393">Immunoglobulin domain</keyword>
<protein>
    <submittedName>
        <fullName evidence="3">Down syndrome cell adhesion molecule</fullName>
    </submittedName>
</protein>
<dbReference type="Proteomes" id="UP000887013">
    <property type="component" value="Unassembled WGS sequence"/>
</dbReference>
<dbReference type="SUPFAM" id="SSF48726">
    <property type="entry name" value="Immunoglobulin"/>
    <property type="match status" value="1"/>
</dbReference>
<reference evidence="3" key="1">
    <citation type="submission" date="2020-08" db="EMBL/GenBank/DDBJ databases">
        <title>Multicomponent nature underlies the extraordinary mechanical properties of spider dragline silk.</title>
        <authorList>
            <person name="Kono N."/>
            <person name="Nakamura H."/>
            <person name="Mori M."/>
            <person name="Yoshida Y."/>
            <person name="Ohtoshi R."/>
            <person name="Malay A.D."/>
            <person name="Moran D.A.P."/>
            <person name="Tomita M."/>
            <person name="Numata K."/>
            <person name="Arakawa K."/>
        </authorList>
    </citation>
    <scope>NUCLEOTIDE SEQUENCE</scope>
</reference>
<evidence type="ECO:0000313" key="3">
    <source>
        <dbReference type="EMBL" id="GFU56062.1"/>
    </source>
</evidence>
<accession>A0A8X6UWW3</accession>
<organism evidence="3 4">
    <name type="scientific">Nephila pilipes</name>
    <name type="common">Giant wood spider</name>
    <name type="synonym">Nephila maculata</name>
    <dbReference type="NCBI Taxonomy" id="299642"/>
    <lineage>
        <taxon>Eukaryota</taxon>
        <taxon>Metazoa</taxon>
        <taxon>Ecdysozoa</taxon>
        <taxon>Arthropoda</taxon>
        <taxon>Chelicerata</taxon>
        <taxon>Arachnida</taxon>
        <taxon>Araneae</taxon>
        <taxon>Araneomorphae</taxon>
        <taxon>Entelegynae</taxon>
        <taxon>Araneoidea</taxon>
        <taxon>Nephilidae</taxon>
        <taxon>Nephila</taxon>
    </lineage>
</organism>
<dbReference type="GO" id="GO:0007156">
    <property type="term" value="P:homophilic cell adhesion via plasma membrane adhesion molecules"/>
    <property type="evidence" value="ECO:0007669"/>
    <property type="project" value="TreeGrafter"/>
</dbReference>
<dbReference type="EMBL" id="BMAW01039490">
    <property type="protein sequence ID" value="GFU56062.1"/>
    <property type="molecule type" value="Genomic_DNA"/>
</dbReference>
<evidence type="ECO:0000256" key="1">
    <source>
        <dbReference type="ARBA" id="ARBA00023319"/>
    </source>
</evidence>
<dbReference type="AlphaFoldDB" id="A0A8X6UWW3"/>
<dbReference type="InterPro" id="IPR007110">
    <property type="entry name" value="Ig-like_dom"/>
</dbReference>
<dbReference type="InterPro" id="IPR036179">
    <property type="entry name" value="Ig-like_dom_sf"/>
</dbReference>
<dbReference type="InterPro" id="IPR003599">
    <property type="entry name" value="Ig_sub"/>
</dbReference>